<dbReference type="RefSeq" id="WP_354198795.1">
    <property type="nucleotide sequence ID" value="NZ_JBEPML010000022.1"/>
</dbReference>
<dbReference type="InterPro" id="IPR013563">
    <property type="entry name" value="Oligopep_ABC_C"/>
</dbReference>
<comment type="similarity">
    <text evidence="2">Belongs to the ABC transporter superfamily.</text>
</comment>
<name>A0ABV2N5Y4_9HYPH</name>
<evidence type="ECO:0000256" key="1">
    <source>
        <dbReference type="ARBA" id="ARBA00004417"/>
    </source>
</evidence>
<sequence>MNMPVLSATGLVKEYNIGSGWSGQRRTVYALSGVNLSVDAGETLSIVGESGCGKSTLARCLTSLVAPTAGDIRLDGAATGELRGRDAQRFRRAVQIVFQDPYASLNPRRTVGQSIGDGLRLHNICPRAERRDRIGDLLIKVGLSPDHIDRYPHELSGGQRQRVAIARALAVEPRLIVCDEPVSALDVSVQAQIINLLNDLQASLGVAYIFISHNLSLVRHISNRIAVMYLGQVVEMGDTHTLDAALLHPYSRALFSASPEIGRDRNGARAEPLSGDVPSPLAPPSGCRFRTRCPFATERCAAEPPQLRRVAGREVRCHYAESMLPSMTTNARTAANL</sequence>
<dbReference type="CDD" id="cd03257">
    <property type="entry name" value="ABC_NikE_OppD_transporters"/>
    <property type="match status" value="1"/>
</dbReference>
<evidence type="ECO:0000256" key="2">
    <source>
        <dbReference type="ARBA" id="ARBA00005417"/>
    </source>
</evidence>
<evidence type="ECO:0000313" key="8">
    <source>
        <dbReference type="Proteomes" id="UP001549076"/>
    </source>
</evidence>
<dbReference type="PROSITE" id="PS50893">
    <property type="entry name" value="ABC_TRANSPORTER_2"/>
    <property type="match status" value="1"/>
</dbReference>
<dbReference type="PANTHER" id="PTHR43776">
    <property type="entry name" value="TRANSPORT ATP-BINDING PROTEIN"/>
    <property type="match status" value="1"/>
</dbReference>
<comment type="subcellular location">
    <subcellularLocation>
        <location evidence="1">Cell inner membrane</location>
        <topology evidence="1">Peripheral membrane protein</topology>
    </subcellularLocation>
</comment>
<dbReference type="GO" id="GO:0005524">
    <property type="term" value="F:ATP binding"/>
    <property type="evidence" value="ECO:0007669"/>
    <property type="project" value="UniProtKB-KW"/>
</dbReference>
<accession>A0ABV2N5Y4</accession>
<organism evidence="7 8">
    <name type="scientific">Aquamicrobium terrae</name>
    <dbReference type="NCBI Taxonomy" id="1324945"/>
    <lineage>
        <taxon>Bacteria</taxon>
        <taxon>Pseudomonadati</taxon>
        <taxon>Pseudomonadota</taxon>
        <taxon>Alphaproteobacteria</taxon>
        <taxon>Hyphomicrobiales</taxon>
        <taxon>Phyllobacteriaceae</taxon>
        <taxon>Aquamicrobium</taxon>
    </lineage>
</organism>
<evidence type="ECO:0000259" key="6">
    <source>
        <dbReference type="PROSITE" id="PS50893"/>
    </source>
</evidence>
<evidence type="ECO:0000256" key="4">
    <source>
        <dbReference type="ARBA" id="ARBA00022741"/>
    </source>
</evidence>
<dbReference type="InterPro" id="IPR003439">
    <property type="entry name" value="ABC_transporter-like_ATP-bd"/>
</dbReference>
<evidence type="ECO:0000256" key="3">
    <source>
        <dbReference type="ARBA" id="ARBA00022448"/>
    </source>
</evidence>
<dbReference type="PANTHER" id="PTHR43776:SF7">
    <property type="entry name" value="D,D-DIPEPTIDE TRANSPORT ATP-BINDING PROTEIN DDPF-RELATED"/>
    <property type="match status" value="1"/>
</dbReference>
<keyword evidence="8" id="KW-1185">Reference proteome</keyword>
<dbReference type="SUPFAM" id="SSF52540">
    <property type="entry name" value="P-loop containing nucleoside triphosphate hydrolases"/>
    <property type="match status" value="1"/>
</dbReference>
<feature type="domain" description="ABC transporter" evidence="6">
    <location>
        <begin position="12"/>
        <end position="255"/>
    </location>
</feature>
<dbReference type="Pfam" id="PF08352">
    <property type="entry name" value="oligo_HPY"/>
    <property type="match status" value="1"/>
</dbReference>
<dbReference type="InterPro" id="IPR017871">
    <property type="entry name" value="ABC_transporter-like_CS"/>
</dbReference>
<comment type="caution">
    <text evidence="7">The sequence shown here is derived from an EMBL/GenBank/DDBJ whole genome shotgun (WGS) entry which is preliminary data.</text>
</comment>
<evidence type="ECO:0000256" key="5">
    <source>
        <dbReference type="ARBA" id="ARBA00022840"/>
    </source>
</evidence>
<dbReference type="InterPro" id="IPR050319">
    <property type="entry name" value="ABC_transp_ATP-bind"/>
</dbReference>
<dbReference type="SMART" id="SM00382">
    <property type="entry name" value="AAA"/>
    <property type="match status" value="1"/>
</dbReference>
<keyword evidence="4" id="KW-0547">Nucleotide-binding</keyword>
<dbReference type="InterPro" id="IPR027417">
    <property type="entry name" value="P-loop_NTPase"/>
</dbReference>
<keyword evidence="3" id="KW-0813">Transport</keyword>
<reference evidence="7 8" key="1">
    <citation type="submission" date="2024-06" db="EMBL/GenBank/DDBJ databases">
        <title>Genomic Encyclopedia of Type Strains, Phase IV (KMG-IV): sequencing the most valuable type-strain genomes for metagenomic binning, comparative biology and taxonomic classification.</title>
        <authorList>
            <person name="Goeker M."/>
        </authorList>
    </citation>
    <scope>NUCLEOTIDE SEQUENCE [LARGE SCALE GENOMIC DNA]</scope>
    <source>
        <strain evidence="7 8">DSM 27865</strain>
    </source>
</reference>
<dbReference type="PROSITE" id="PS00211">
    <property type="entry name" value="ABC_TRANSPORTER_1"/>
    <property type="match status" value="1"/>
</dbReference>
<dbReference type="InterPro" id="IPR003593">
    <property type="entry name" value="AAA+_ATPase"/>
</dbReference>
<dbReference type="EMBL" id="JBEPML010000022">
    <property type="protein sequence ID" value="MET3794227.1"/>
    <property type="molecule type" value="Genomic_DNA"/>
</dbReference>
<keyword evidence="5 7" id="KW-0067">ATP-binding</keyword>
<dbReference type="NCBIfam" id="NF008453">
    <property type="entry name" value="PRK11308.1"/>
    <property type="match status" value="1"/>
</dbReference>
<dbReference type="Pfam" id="PF00005">
    <property type="entry name" value="ABC_tran"/>
    <property type="match status" value="1"/>
</dbReference>
<dbReference type="Proteomes" id="UP001549076">
    <property type="component" value="Unassembled WGS sequence"/>
</dbReference>
<evidence type="ECO:0000313" key="7">
    <source>
        <dbReference type="EMBL" id="MET3794227.1"/>
    </source>
</evidence>
<gene>
    <name evidence="7" type="ORF">ABID37_004467</name>
</gene>
<dbReference type="NCBIfam" id="TIGR01727">
    <property type="entry name" value="oligo_HPY"/>
    <property type="match status" value="1"/>
</dbReference>
<dbReference type="Gene3D" id="3.40.50.300">
    <property type="entry name" value="P-loop containing nucleotide triphosphate hydrolases"/>
    <property type="match status" value="1"/>
</dbReference>
<proteinExistence type="inferred from homology"/>
<protein>
    <submittedName>
        <fullName evidence="7">Oligopeptide/dipeptide ABC transporter ATP-binding protein</fullName>
    </submittedName>
</protein>